<dbReference type="InterPro" id="IPR032710">
    <property type="entry name" value="NTF2-like_dom_sf"/>
</dbReference>
<feature type="domain" description="SnoaL-like" evidence="1">
    <location>
        <begin position="16"/>
        <end position="119"/>
    </location>
</feature>
<comment type="caution">
    <text evidence="2">The sequence shown here is derived from an EMBL/GenBank/DDBJ whole genome shotgun (WGS) entry which is preliminary data.</text>
</comment>
<protein>
    <recommendedName>
        <fullName evidence="1">SnoaL-like domain-containing protein</fullName>
    </recommendedName>
</protein>
<keyword evidence="3" id="KW-1185">Reference proteome</keyword>
<proteinExistence type="predicted"/>
<evidence type="ECO:0000313" key="3">
    <source>
        <dbReference type="Proteomes" id="UP000237440"/>
    </source>
</evidence>
<dbReference type="Gene3D" id="3.10.450.50">
    <property type="match status" value="1"/>
</dbReference>
<gene>
    <name evidence="2" type="ORF">B0D71_02890</name>
</gene>
<evidence type="ECO:0000313" key="2">
    <source>
        <dbReference type="EMBL" id="POF43775.1"/>
    </source>
</evidence>
<dbReference type="AlphaFoldDB" id="A0A2S3VUZ6"/>
<accession>A0A2S3VUZ6</accession>
<dbReference type="OrthoDB" id="333383at2"/>
<organism evidence="2 3">
    <name type="scientific">Pseudomonas laurylsulfativorans</name>
    <dbReference type="NCBI Taxonomy" id="1943631"/>
    <lineage>
        <taxon>Bacteria</taxon>
        <taxon>Pseudomonadati</taxon>
        <taxon>Pseudomonadota</taxon>
        <taxon>Gammaproteobacteria</taxon>
        <taxon>Pseudomonadales</taxon>
        <taxon>Pseudomonadaceae</taxon>
        <taxon>Pseudomonas</taxon>
    </lineage>
</organism>
<dbReference type="InterPro" id="IPR037401">
    <property type="entry name" value="SnoaL-like"/>
</dbReference>
<evidence type="ECO:0000259" key="1">
    <source>
        <dbReference type="Pfam" id="PF12680"/>
    </source>
</evidence>
<dbReference type="Proteomes" id="UP000237440">
    <property type="component" value="Unassembled WGS sequence"/>
</dbReference>
<name>A0A2S3VUZ6_9PSED</name>
<dbReference type="RefSeq" id="WP_103393398.1">
    <property type="nucleotide sequence ID" value="NZ_MUJK01000001.1"/>
</dbReference>
<dbReference type="SUPFAM" id="SSF54427">
    <property type="entry name" value="NTF2-like"/>
    <property type="match status" value="1"/>
</dbReference>
<dbReference type="Pfam" id="PF12680">
    <property type="entry name" value="SnoaL_2"/>
    <property type="match status" value="1"/>
</dbReference>
<sequence>MTIANAPVESNSVTVIKRFLDAWATQDLETVLEIFAENAVYKGSQGDEPGKTYNGRQEIGPAVKTMFSAAGSTVLKVLDIYPFDGGATVTWHVGGNDANGSPVNVLGIDVFVVADGHITLKDAYRKVKS</sequence>
<reference evidence="3" key="1">
    <citation type="submission" date="2017-02" db="EMBL/GenBank/DDBJ databases">
        <authorList>
            <person name="Furmanczyk E.M."/>
        </authorList>
    </citation>
    <scope>NUCLEOTIDE SEQUENCE [LARGE SCALE GENOMIC DNA]</scope>
    <source>
        <strain evidence="3">AP3_22</strain>
    </source>
</reference>
<dbReference type="EMBL" id="MUJK01000001">
    <property type="protein sequence ID" value="POF43775.1"/>
    <property type="molecule type" value="Genomic_DNA"/>
</dbReference>